<comment type="similarity">
    <text evidence="2">Belongs to the chloride channel CLIC family.</text>
</comment>
<sequence length="318" mass="34802">MSLTLPFAVPSATPALRASEECSSCHQQGTRLVSGRTNGHWWLGMSLGGLVTGLASRSRKSLHAKAARSTRPAASGCLVQGPPVSSWRELNCKMQAVPAEKPDRTTLFTKAGPDGVSLGDCPFSHSVQMALKLKGVDYDVVPCTEATKPAWLMSEVGGQMPCVVHQGVAHVDTKQILGWIEQQFPGPSLAVDEEFVSVVDRSQFWPALAAFTKNTDSSKDEGLKLELQMALTRLRGHLYSTGSRFLAGDTPSLLDCDLLPKLYVFQHATKHFKDYNLDEFLKGDDVRMYYERASALPPFANSCYPPDVCIWGWQQARG</sequence>
<dbReference type="Pfam" id="PF22441">
    <property type="entry name" value="CLIC-like_N"/>
    <property type="match status" value="1"/>
</dbReference>
<dbReference type="Gene3D" id="1.20.1050.10">
    <property type="match status" value="1"/>
</dbReference>
<dbReference type="GO" id="GO:0005737">
    <property type="term" value="C:cytoplasm"/>
    <property type="evidence" value="ECO:0007669"/>
    <property type="project" value="TreeGrafter"/>
</dbReference>
<dbReference type="SUPFAM" id="SSF47616">
    <property type="entry name" value="GST C-terminal domain-like"/>
    <property type="match status" value="1"/>
</dbReference>
<dbReference type="InterPro" id="IPR004045">
    <property type="entry name" value="Glutathione_S-Trfase_N"/>
</dbReference>
<evidence type="ECO:0000256" key="3">
    <source>
        <dbReference type="ARBA" id="ARBA00022692"/>
    </source>
</evidence>
<dbReference type="InterPro" id="IPR053823">
    <property type="entry name" value="CLIC_N"/>
</dbReference>
<dbReference type="OrthoDB" id="438368at2759"/>
<dbReference type="PANTHER" id="PTHR43920">
    <property type="entry name" value="CHLORIDE INTRACELLULAR CHANNEL, ISOFORM A"/>
    <property type="match status" value="1"/>
</dbReference>
<dbReference type="SUPFAM" id="SSF52833">
    <property type="entry name" value="Thioredoxin-like"/>
    <property type="match status" value="1"/>
</dbReference>
<evidence type="ECO:0000313" key="8">
    <source>
        <dbReference type="Proteomes" id="UP000604046"/>
    </source>
</evidence>
<keyword evidence="4" id="KW-1133">Transmembrane helix</keyword>
<evidence type="ECO:0000256" key="2">
    <source>
        <dbReference type="ARBA" id="ARBA00007655"/>
    </source>
</evidence>
<protein>
    <submittedName>
        <fullName evidence="7">Clic1 protein</fullName>
    </submittedName>
</protein>
<evidence type="ECO:0000256" key="4">
    <source>
        <dbReference type="ARBA" id="ARBA00022989"/>
    </source>
</evidence>
<keyword evidence="3" id="KW-0812">Transmembrane</keyword>
<dbReference type="InterPro" id="IPR036249">
    <property type="entry name" value="Thioredoxin-like_sf"/>
</dbReference>
<dbReference type="AlphaFoldDB" id="A0A812UIA9"/>
<dbReference type="GO" id="GO:0016020">
    <property type="term" value="C:membrane"/>
    <property type="evidence" value="ECO:0007669"/>
    <property type="project" value="UniProtKB-SubCell"/>
</dbReference>
<proteinExistence type="inferred from homology"/>
<comment type="subcellular location">
    <subcellularLocation>
        <location evidence="1">Membrane</location>
        <topology evidence="1">Single-pass membrane protein</topology>
    </subcellularLocation>
</comment>
<dbReference type="Proteomes" id="UP000604046">
    <property type="component" value="Unassembled WGS sequence"/>
</dbReference>
<reference evidence="7" key="1">
    <citation type="submission" date="2021-02" db="EMBL/GenBank/DDBJ databases">
        <authorList>
            <person name="Dougan E. K."/>
            <person name="Rhodes N."/>
            <person name="Thang M."/>
            <person name="Chan C."/>
        </authorList>
    </citation>
    <scope>NUCLEOTIDE SEQUENCE</scope>
</reference>
<comment type="caution">
    <text evidence="7">The sequence shown here is derived from an EMBL/GenBank/DDBJ whole genome shotgun (WGS) entry which is preliminary data.</text>
</comment>
<dbReference type="PROSITE" id="PS50404">
    <property type="entry name" value="GST_NTER"/>
    <property type="match status" value="1"/>
</dbReference>
<dbReference type="Gene3D" id="3.40.30.10">
    <property type="entry name" value="Glutaredoxin"/>
    <property type="match status" value="1"/>
</dbReference>
<name>A0A812UIA9_9DINO</name>
<dbReference type="EMBL" id="CAJNDS010002732">
    <property type="protein sequence ID" value="CAE7576357.1"/>
    <property type="molecule type" value="Genomic_DNA"/>
</dbReference>
<evidence type="ECO:0000256" key="1">
    <source>
        <dbReference type="ARBA" id="ARBA00004167"/>
    </source>
</evidence>
<keyword evidence="5" id="KW-0472">Membrane</keyword>
<gene>
    <name evidence="7" type="primary">Clic1</name>
    <name evidence="7" type="ORF">SNAT2548_LOCUS32875</name>
</gene>
<evidence type="ECO:0000259" key="6">
    <source>
        <dbReference type="PROSITE" id="PS50404"/>
    </source>
</evidence>
<keyword evidence="8" id="KW-1185">Reference proteome</keyword>
<feature type="domain" description="GST N-terminal" evidence="6">
    <location>
        <begin position="111"/>
        <end position="188"/>
    </location>
</feature>
<dbReference type="PANTHER" id="PTHR43920:SF5">
    <property type="entry name" value="CHLORIDE INTRACELLULAR CHANNEL CLIC"/>
    <property type="match status" value="1"/>
</dbReference>
<accession>A0A812UIA9</accession>
<evidence type="ECO:0000256" key="5">
    <source>
        <dbReference type="ARBA" id="ARBA00023136"/>
    </source>
</evidence>
<organism evidence="7 8">
    <name type="scientific">Symbiodinium natans</name>
    <dbReference type="NCBI Taxonomy" id="878477"/>
    <lineage>
        <taxon>Eukaryota</taxon>
        <taxon>Sar</taxon>
        <taxon>Alveolata</taxon>
        <taxon>Dinophyceae</taxon>
        <taxon>Suessiales</taxon>
        <taxon>Symbiodiniaceae</taxon>
        <taxon>Symbiodinium</taxon>
    </lineage>
</organism>
<dbReference type="InterPro" id="IPR036282">
    <property type="entry name" value="Glutathione-S-Trfase_C_sf"/>
</dbReference>
<evidence type="ECO:0000313" key="7">
    <source>
        <dbReference type="EMBL" id="CAE7576357.1"/>
    </source>
</evidence>
<dbReference type="GO" id="GO:0005254">
    <property type="term" value="F:chloride channel activity"/>
    <property type="evidence" value="ECO:0007669"/>
    <property type="project" value="TreeGrafter"/>
</dbReference>